<comment type="caution">
    <text evidence="2">The sequence shown here is derived from an EMBL/GenBank/DDBJ whole genome shotgun (WGS) entry which is preliminary data.</text>
</comment>
<dbReference type="NCBIfam" id="TIGR02118">
    <property type="entry name" value="EthD family reductase"/>
    <property type="match status" value="1"/>
</dbReference>
<dbReference type="PANTHER" id="PTHR40260">
    <property type="entry name" value="BLR8190 PROTEIN"/>
    <property type="match status" value="1"/>
</dbReference>
<dbReference type="Pfam" id="PF07110">
    <property type="entry name" value="EthD"/>
    <property type="match status" value="1"/>
</dbReference>
<accession>A0A364K9G6</accession>
<dbReference type="RefSeq" id="WP_113657545.1">
    <property type="nucleotide sequence ID" value="NZ_KZ845663.1"/>
</dbReference>
<name>A0A364K9G6_9BACL</name>
<feature type="domain" description="EthD" evidence="1">
    <location>
        <begin position="9"/>
        <end position="89"/>
    </location>
</feature>
<dbReference type="SUPFAM" id="SSF54909">
    <property type="entry name" value="Dimeric alpha+beta barrel"/>
    <property type="match status" value="1"/>
</dbReference>
<reference evidence="2 3" key="1">
    <citation type="submission" date="2018-06" db="EMBL/GenBank/DDBJ databases">
        <title>Thermoflavimicrobium daqus sp. nov., a thermophilic microbe isolated from Moutai-flavour Daqu.</title>
        <authorList>
            <person name="Wang X."/>
            <person name="Zhou H."/>
        </authorList>
    </citation>
    <scope>NUCLEOTIDE SEQUENCE [LARGE SCALE GENOMIC DNA]</scope>
    <source>
        <strain evidence="2 3">FBKL4.011</strain>
    </source>
</reference>
<gene>
    <name evidence="2" type="ORF">DL897_02535</name>
</gene>
<dbReference type="GO" id="GO:0016491">
    <property type="term" value="F:oxidoreductase activity"/>
    <property type="evidence" value="ECO:0007669"/>
    <property type="project" value="InterPro"/>
</dbReference>
<reference evidence="2 3" key="2">
    <citation type="submission" date="2018-06" db="EMBL/GenBank/DDBJ databases">
        <authorList>
            <person name="Zhirakovskaya E."/>
        </authorList>
    </citation>
    <scope>NUCLEOTIDE SEQUENCE [LARGE SCALE GENOMIC DNA]</scope>
    <source>
        <strain evidence="2 3">FBKL4.011</strain>
    </source>
</reference>
<dbReference type="AlphaFoldDB" id="A0A364K9G6"/>
<dbReference type="EMBL" id="QJKK01000001">
    <property type="protein sequence ID" value="RAL26941.1"/>
    <property type="molecule type" value="Genomic_DNA"/>
</dbReference>
<proteinExistence type="predicted"/>
<evidence type="ECO:0000313" key="2">
    <source>
        <dbReference type="EMBL" id="RAL26941.1"/>
    </source>
</evidence>
<dbReference type="Gene3D" id="3.30.70.100">
    <property type="match status" value="1"/>
</dbReference>
<keyword evidence="3" id="KW-1185">Reference proteome</keyword>
<protein>
    <submittedName>
        <fullName evidence="2">EthD family reductase</fullName>
    </submittedName>
</protein>
<organism evidence="2 3">
    <name type="scientific">Thermoflavimicrobium daqui</name>
    <dbReference type="NCBI Taxonomy" id="2137476"/>
    <lineage>
        <taxon>Bacteria</taxon>
        <taxon>Bacillati</taxon>
        <taxon>Bacillota</taxon>
        <taxon>Bacilli</taxon>
        <taxon>Bacillales</taxon>
        <taxon>Thermoactinomycetaceae</taxon>
        <taxon>Thermoflavimicrobium</taxon>
    </lineage>
</organism>
<evidence type="ECO:0000259" key="1">
    <source>
        <dbReference type="Pfam" id="PF07110"/>
    </source>
</evidence>
<dbReference type="OrthoDB" id="5294870at2"/>
<sequence>MVKLVALYKHPEDFQAFDEHYFHVHTPLTKKMPGLLKLEVTRFTSTPMGDPSPYYLQATMYFKDKKALQESMMSPEGKAAAKDLMKFAGKLVTMIIGEEVDGEVK</sequence>
<dbReference type="Proteomes" id="UP000251213">
    <property type="component" value="Unassembled WGS sequence"/>
</dbReference>
<dbReference type="InterPro" id="IPR009799">
    <property type="entry name" value="EthD_dom"/>
</dbReference>
<evidence type="ECO:0000313" key="3">
    <source>
        <dbReference type="Proteomes" id="UP000251213"/>
    </source>
</evidence>
<dbReference type="PANTHER" id="PTHR40260:SF2">
    <property type="entry name" value="BLR8190 PROTEIN"/>
    <property type="match status" value="1"/>
</dbReference>
<dbReference type="InterPro" id="IPR011008">
    <property type="entry name" value="Dimeric_a/b-barrel"/>
</dbReference>